<reference evidence="1 2" key="1">
    <citation type="submission" date="2020-10" db="EMBL/GenBank/DDBJ databases">
        <title>Ca. Dormibacterota MAGs.</title>
        <authorList>
            <person name="Montgomery K."/>
        </authorList>
    </citation>
    <scope>NUCLEOTIDE SEQUENCE [LARGE SCALE GENOMIC DNA]</scope>
    <source>
        <strain evidence="1">Mitchell_Peninsula_5</strain>
    </source>
</reference>
<sequence length="310" mass="32777">MSLTVLLGPVGDGAPVASELASLNVDGPVALVTAGWEEAERNDAELDRAIGGGTRNLGLFGRRLDIMESDPAYAASERALRVLVADMREVYLVQLRYALRAVEGVRQHAAKARRLAGGELEEAIETVRNLDERYAARLAEAHGAFYTAMPPHDRPVIAQHRAEVAAIIAGCDAVAVAGGHVGVLTDALHLCNLGAALRGRPMVAWSSGAMAVAERVMVVDDHDLAGRPDEVLTRGIGVVHGVVPLPAARDRLDIDARNRRAVLARRVAPRVCVLLDQGDRLPCDAAGVPDFRLARVVSQDGAVAATSEAA</sequence>
<dbReference type="Gene3D" id="3.40.50.880">
    <property type="match status" value="1"/>
</dbReference>
<comment type="caution">
    <text evidence="1">The sequence shown here is derived from an EMBL/GenBank/DDBJ whole genome shotgun (WGS) entry which is preliminary data.</text>
</comment>
<dbReference type="Proteomes" id="UP000614410">
    <property type="component" value="Unassembled WGS sequence"/>
</dbReference>
<dbReference type="SUPFAM" id="SSF52317">
    <property type="entry name" value="Class I glutamine amidotransferase-like"/>
    <property type="match status" value="1"/>
</dbReference>
<dbReference type="AlphaFoldDB" id="A0A934KNG7"/>
<organism evidence="1 2">
    <name type="scientific">Candidatus Amunia macphersoniae</name>
    <dbReference type="NCBI Taxonomy" id="3127014"/>
    <lineage>
        <taxon>Bacteria</taxon>
        <taxon>Bacillati</taxon>
        <taxon>Candidatus Dormiibacterota</taxon>
        <taxon>Candidatus Dormibacteria</taxon>
        <taxon>Candidatus Aeolococcales</taxon>
        <taxon>Candidatus Aeolococcaceae</taxon>
        <taxon>Candidatus Amunia</taxon>
    </lineage>
</organism>
<protein>
    <submittedName>
        <fullName evidence="1">Uncharacterized protein</fullName>
    </submittedName>
</protein>
<dbReference type="InterPro" id="IPR029062">
    <property type="entry name" value="Class_I_gatase-like"/>
</dbReference>
<name>A0A934KNG7_9BACT</name>
<dbReference type="EMBL" id="JAEKNN010000050">
    <property type="protein sequence ID" value="MBJ7609634.1"/>
    <property type="molecule type" value="Genomic_DNA"/>
</dbReference>
<gene>
    <name evidence="1" type="ORF">JF887_09455</name>
</gene>
<evidence type="ECO:0000313" key="2">
    <source>
        <dbReference type="Proteomes" id="UP000614410"/>
    </source>
</evidence>
<evidence type="ECO:0000313" key="1">
    <source>
        <dbReference type="EMBL" id="MBJ7609634.1"/>
    </source>
</evidence>
<accession>A0A934KNG7</accession>
<proteinExistence type="predicted"/>